<dbReference type="EMBL" id="BPLR01018365">
    <property type="protein sequence ID" value="GIY98978.1"/>
    <property type="molecule type" value="Genomic_DNA"/>
</dbReference>
<comment type="caution">
    <text evidence="2">The sequence shown here is derived from an EMBL/GenBank/DDBJ whole genome shotgun (WGS) entry which is preliminary data.</text>
</comment>
<gene>
    <name evidence="2" type="ORF">CEXT_172151</name>
</gene>
<feature type="region of interest" description="Disordered" evidence="1">
    <location>
        <begin position="62"/>
        <end position="81"/>
    </location>
</feature>
<evidence type="ECO:0000313" key="3">
    <source>
        <dbReference type="Proteomes" id="UP001054945"/>
    </source>
</evidence>
<reference evidence="2 3" key="1">
    <citation type="submission" date="2021-06" db="EMBL/GenBank/DDBJ databases">
        <title>Caerostris extrusa draft genome.</title>
        <authorList>
            <person name="Kono N."/>
            <person name="Arakawa K."/>
        </authorList>
    </citation>
    <scope>NUCLEOTIDE SEQUENCE [LARGE SCALE GENOMIC DNA]</scope>
</reference>
<dbReference type="AlphaFoldDB" id="A0AAV4XXF9"/>
<evidence type="ECO:0000256" key="1">
    <source>
        <dbReference type="SAM" id="MobiDB-lite"/>
    </source>
</evidence>
<evidence type="ECO:0000313" key="2">
    <source>
        <dbReference type="EMBL" id="GIY98978.1"/>
    </source>
</evidence>
<dbReference type="Proteomes" id="UP001054945">
    <property type="component" value="Unassembled WGS sequence"/>
</dbReference>
<protein>
    <submittedName>
        <fullName evidence="2">Uncharacterized protein</fullName>
    </submittedName>
</protein>
<keyword evidence="3" id="KW-1185">Reference proteome</keyword>
<organism evidence="2 3">
    <name type="scientific">Caerostris extrusa</name>
    <name type="common">Bark spider</name>
    <name type="synonym">Caerostris bankana</name>
    <dbReference type="NCBI Taxonomy" id="172846"/>
    <lineage>
        <taxon>Eukaryota</taxon>
        <taxon>Metazoa</taxon>
        <taxon>Ecdysozoa</taxon>
        <taxon>Arthropoda</taxon>
        <taxon>Chelicerata</taxon>
        <taxon>Arachnida</taxon>
        <taxon>Araneae</taxon>
        <taxon>Araneomorphae</taxon>
        <taxon>Entelegynae</taxon>
        <taxon>Araneoidea</taxon>
        <taxon>Araneidae</taxon>
        <taxon>Caerostris</taxon>
    </lineage>
</organism>
<sequence length="130" mass="15104">MPTLGNDKSESLSIIKKKPPLIYYRMNQVDQTVFIHILIYYNKEKNELNIKKKYKYCKYKIKRQGKKSKSSKQYPSKTRDKNDSVCLCFQHGCIFIRHFDRHEAEKLISSGPKTISAIALVDKLSAVTDG</sequence>
<accession>A0AAV4XXF9</accession>
<name>A0AAV4XXF9_CAEEX</name>
<proteinExistence type="predicted"/>